<accession>A0A2M4C892</accession>
<sequence length="122" mass="13956">MAFFDSRRQLLSLAIAGTAIRIVIGVEEIGWLVLHRITVVVLRIRDRLQHVPRPIIVWLWGKRFFFTRAAQFQLGQMPRYGYLAVEGNVLRLVRVVRGAEYVEEGGRSTDGGDLVIVALIRR</sequence>
<dbReference type="EMBL" id="GGFJ01012037">
    <property type="protein sequence ID" value="MBW61178.1"/>
    <property type="molecule type" value="Transcribed_RNA"/>
</dbReference>
<protein>
    <submittedName>
        <fullName evidence="1">Putative secreted protein</fullName>
    </submittedName>
</protein>
<organism evidence="1">
    <name type="scientific">Anopheles marajoara</name>
    <dbReference type="NCBI Taxonomy" id="58244"/>
    <lineage>
        <taxon>Eukaryota</taxon>
        <taxon>Metazoa</taxon>
        <taxon>Ecdysozoa</taxon>
        <taxon>Arthropoda</taxon>
        <taxon>Hexapoda</taxon>
        <taxon>Insecta</taxon>
        <taxon>Pterygota</taxon>
        <taxon>Neoptera</taxon>
        <taxon>Endopterygota</taxon>
        <taxon>Diptera</taxon>
        <taxon>Nematocera</taxon>
        <taxon>Culicoidea</taxon>
        <taxon>Culicidae</taxon>
        <taxon>Anophelinae</taxon>
        <taxon>Anopheles</taxon>
    </lineage>
</organism>
<evidence type="ECO:0000313" key="1">
    <source>
        <dbReference type="EMBL" id="MBW61178.1"/>
    </source>
</evidence>
<proteinExistence type="predicted"/>
<dbReference type="AlphaFoldDB" id="A0A2M4C892"/>
<reference evidence="1" key="1">
    <citation type="submission" date="2018-01" db="EMBL/GenBank/DDBJ databases">
        <title>An insight into the sialome of Amazonian anophelines.</title>
        <authorList>
            <person name="Ribeiro J.M."/>
            <person name="Scarpassa V."/>
            <person name="Calvo E."/>
        </authorList>
    </citation>
    <scope>NUCLEOTIDE SEQUENCE</scope>
    <source>
        <tissue evidence="1">Salivary glands</tissue>
    </source>
</reference>
<name>A0A2M4C892_9DIPT</name>